<comment type="subcellular location">
    <subcellularLocation>
        <location evidence="1">Membrane</location>
    </subcellularLocation>
    <subcellularLocation>
        <location evidence="11">Mitochondrion inner membrane</location>
        <topology evidence="11">Single-pass membrane protein</topology>
    </subcellularLocation>
</comment>
<feature type="compositionally biased region" description="Basic and acidic residues" evidence="12">
    <location>
        <begin position="917"/>
        <end position="946"/>
    </location>
</feature>
<feature type="compositionally biased region" description="Polar residues" evidence="12">
    <location>
        <begin position="79"/>
        <end position="89"/>
    </location>
</feature>
<evidence type="ECO:0000256" key="7">
    <source>
        <dbReference type="ARBA" id="ARBA00022643"/>
    </source>
</evidence>
<dbReference type="STRING" id="796604.A0A2X0LUC4"/>
<dbReference type="CDD" id="cd04738">
    <property type="entry name" value="DHOD_2_like"/>
    <property type="match status" value="1"/>
</dbReference>
<dbReference type="GO" id="GO:0044205">
    <property type="term" value="P:'de novo' UMP biosynthetic process"/>
    <property type="evidence" value="ECO:0007669"/>
    <property type="project" value="UniProtKB-UniPathway"/>
</dbReference>
<proteinExistence type="inferred from homology"/>
<dbReference type="Proteomes" id="UP000249464">
    <property type="component" value="Unassembled WGS sequence"/>
</dbReference>
<evidence type="ECO:0000256" key="2">
    <source>
        <dbReference type="ARBA" id="ARBA00005161"/>
    </source>
</evidence>
<evidence type="ECO:0000259" key="13">
    <source>
        <dbReference type="Pfam" id="PF01180"/>
    </source>
</evidence>
<evidence type="ECO:0000256" key="9">
    <source>
        <dbReference type="ARBA" id="ARBA00023136"/>
    </source>
</evidence>
<sequence>MFRLGRRSLTASRARHAVLSPTYFTRHSLATLPTAPTHPPTPSTVKSSSTSAPCPPAQPVHHTSPTTAAAEVEQLTHSNVSPVGTTSPTHVHVAQPTTTTTTTSTSQPIDRDVASSAVNHTSNAVNDKKQQVASHLSSQSAEASDRAHHLASQAKDQAHDAAQVVSDKADQVVDKSGRLASDASDKVAQLSKDGQKIVSEKTNEVSRLASDTADLVSHKATRTAQNTSEALETASDEVAQATGQAKRIASEKADDAAEAAKVAADKAGQEANKTGQVVADTASKVVSFIKSTLLLLGTGAFLVYAYDSRAGVYRWVVLPAVMALTKNDPEQAHEWAVQFLSSGLAPVDCGKDDPALLSTEVWGQTFSSPIGMAAGWDKHAVAIDGLFNLGFSYVEVGSVTPESQPGNPKPRLFRVPEMDAVVNRYGFNSEGHQIVQSRLRQRLEKWVHLMKAHLPADFLPTPPAATDSIQIGAERDVVEGLLTSEGGKEALVADRLGLPRSLKPGRVLGINLGKNKTSDPDSIEDFVKGVTSLGPYADVLVINVSSPNTPGLRDLQRKGMMTELLNGVVQARNDLKGEKKPPILVKIAPDVDAKQLEDIAEAVKISKVDGIIVSNTTISRPDLSNSSASTETISVLAETGGLSGPPVKPLALKAISTLYELTDGQIPLVGCGGISSGQDAVDFAKAGASLVQVYTGFIYHGVGLPRKIKDELMVILQEEGKSWSQLVGSGRRAKKEVEEKKVVEKFVPEKSEEGTKPVGEKDFEDSLKEAKADLDALLKDLASFGSTPASANAENKTSPTMGKADAIPPIEVVGSEKAEAKRDPSGVRGSAVPAPVAESFASNAESNLTPKASTKPSESTSTSTSSEERAPQSVMAQIFANKSPTIDDSKLSAPAQALLDDEAIKVLLDPIGATQQKKGDSKETVKAKEEKKVDDRPVRVEGKRWV</sequence>
<evidence type="ECO:0000256" key="1">
    <source>
        <dbReference type="ARBA" id="ARBA00004370"/>
    </source>
</evidence>
<keyword evidence="6 11" id="KW-0285">Flavoprotein</keyword>
<evidence type="ECO:0000313" key="15">
    <source>
        <dbReference type="Proteomes" id="UP000249464"/>
    </source>
</evidence>
<dbReference type="GO" id="GO:0006207">
    <property type="term" value="P:'de novo' pyrimidine nucleobase biosynthetic process"/>
    <property type="evidence" value="ECO:0007669"/>
    <property type="project" value="InterPro"/>
</dbReference>
<dbReference type="InterPro" id="IPR005720">
    <property type="entry name" value="Dihydroorotate_DH_cat"/>
</dbReference>
<name>A0A2X0LUC4_9BASI</name>
<dbReference type="InterPro" id="IPR013785">
    <property type="entry name" value="Aldolase_TIM"/>
</dbReference>
<feature type="region of interest" description="Disordered" evidence="12">
    <location>
        <begin position="786"/>
        <end position="888"/>
    </location>
</feature>
<accession>A0A2X0LUC4</accession>
<evidence type="ECO:0000256" key="10">
    <source>
        <dbReference type="ARBA" id="ARBA00048639"/>
    </source>
</evidence>
<gene>
    <name evidence="14" type="primary">BQ5605_C013g07130</name>
    <name evidence="14" type="ORF">BQ5605_C013G07130</name>
</gene>
<evidence type="ECO:0000256" key="12">
    <source>
        <dbReference type="SAM" id="MobiDB-lite"/>
    </source>
</evidence>
<dbReference type="PROSITE" id="PS00912">
    <property type="entry name" value="DHODEHASE_2"/>
    <property type="match status" value="1"/>
</dbReference>
<dbReference type="PROSITE" id="PS00911">
    <property type="entry name" value="DHODEHASE_1"/>
    <property type="match status" value="1"/>
</dbReference>
<protein>
    <recommendedName>
        <fullName evidence="5 11">Dihydroorotate dehydrogenase (quinone), mitochondrial</fullName>
        <shortName evidence="11">DHOdehase</shortName>
        <ecNumber evidence="4 11">1.3.5.2</ecNumber>
    </recommendedName>
</protein>
<evidence type="ECO:0000256" key="8">
    <source>
        <dbReference type="ARBA" id="ARBA00023002"/>
    </source>
</evidence>
<reference evidence="14 15" key="1">
    <citation type="submission" date="2016-11" db="EMBL/GenBank/DDBJ databases">
        <authorList>
            <person name="Jaros S."/>
            <person name="Januszkiewicz K."/>
            <person name="Wedrychowicz H."/>
        </authorList>
    </citation>
    <scope>NUCLEOTIDE SEQUENCE [LARGE SCALE GENOMIC DNA]</scope>
</reference>
<keyword evidence="8 11" id="KW-0560">Oxidoreductase</keyword>
<feature type="compositionally biased region" description="Low complexity" evidence="12">
    <location>
        <begin position="97"/>
        <end position="106"/>
    </location>
</feature>
<feature type="domain" description="Dihydroorotate dehydrogenase catalytic" evidence="13">
    <location>
        <begin position="357"/>
        <end position="715"/>
    </location>
</feature>
<dbReference type="InterPro" id="IPR005719">
    <property type="entry name" value="Dihydroorotate_DH_2"/>
</dbReference>
<dbReference type="NCBIfam" id="TIGR01036">
    <property type="entry name" value="pyrD_sub2"/>
    <property type="match status" value="1"/>
</dbReference>
<feature type="region of interest" description="Disordered" evidence="12">
    <location>
        <begin position="30"/>
        <end position="66"/>
    </location>
</feature>
<dbReference type="UniPathway" id="UPA00070">
    <property type="reaction ID" value="UER00946"/>
</dbReference>
<comment type="similarity">
    <text evidence="3 11">Belongs to the dihydroorotate dehydrogenase family. Type 2 subfamily.</text>
</comment>
<feature type="compositionally biased region" description="Low complexity" evidence="12">
    <location>
        <begin position="43"/>
        <end position="52"/>
    </location>
</feature>
<keyword evidence="9" id="KW-0472">Membrane</keyword>
<keyword evidence="11" id="KW-0999">Mitochondrion inner membrane</keyword>
<dbReference type="AlphaFoldDB" id="A0A2X0LUC4"/>
<comment type="catalytic activity">
    <reaction evidence="10 11">
        <text>(S)-dihydroorotate + a quinone = orotate + a quinol</text>
        <dbReference type="Rhea" id="RHEA:30187"/>
        <dbReference type="ChEBI" id="CHEBI:24646"/>
        <dbReference type="ChEBI" id="CHEBI:30839"/>
        <dbReference type="ChEBI" id="CHEBI:30864"/>
        <dbReference type="ChEBI" id="CHEBI:132124"/>
        <dbReference type="EC" id="1.3.5.2"/>
    </reaction>
</comment>
<comment type="pathway">
    <text evidence="2 11">Pyrimidine metabolism; UMP biosynthesis via de novo pathway; orotate from (S)-dihydroorotate (quinone route): step 1/1.</text>
</comment>
<organism evidence="14 15">
    <name type="scientific">Microbotryum silenes-dioicae</name>
    <dbReference type="NCBI Taxonomy" id="796604"/>
    <lineage>
        <taxon>Eukaryota</taxon>
        <taxon>Fungi</taxon>
        <taxon>Dikarya</taxon>
        <taxon>Basidiomycota</taxon>
        <taxon>Pucciniomycotina</taxon>
        <taxon>Microbotryomycetes</taxon>
        <taxon>Microbotryales</taxon>
        <taxon>Microbotryaceae</taxon>
        <taxon>Microbotryum</taxon>
    </lineage>
</organism>
<evidence type="ECO:0000256" key="4">
    <source>
        <dbReference type="ARBA" id="ARBA00012791"/>
    </source>
</evidence>
<evidence type="ECO:0000256" key="3">
    <source>
        <dbReference type="ARBA" id="ARBA00005359"/>
    </source>
</evidence>
<feature type="region of interest" description="Disordered" evidence="12">
    <location>
        <begin position="218"/>
        <end position="252"/>
    </location>
</feature>
<keyword evidence="7 11" id="KW-0288">FMN</keyword>
<feature type="compositionally biased region" description="Basic and acidic residues" evidence="12">
    <location>
        <begin position="814"/>
        <end position="825"/>
    </location>
</feature>
<evidence type="ECO:0000313" key="14">
    <source>
        <dbReference type="EMBL" id="SGY14850.1"/>
    </source>
</evidence>
<dbReference type="PANTHER" id="PTHR48109:SF4">
    <property type="entry name" value="DIHYDROOROTATE DEHYDROGENASE (QUINONE), MITOCHONDRIAL"/>
    <property type="match status" value="1"/>
</dbReference>
<dbReference type="EMBL" id="FQNC01000013">
    <property type="protein sequence ID" value="SGY14850.1"/>
    <property type="molecule type" value="Genomic_DNA"/>
</dbReference>
<feature type="region of interest" description="Disordered" evidence="12">
    <location>
        <begin position="911"/>
        <end position="946"/>
    </location>
</feature>
<comment type="cofactor">
    <cofactor evidence="11">
        <name>FMN</name>
        <dbReference type="ChEBI" id="CHEBI:58210"/>
    </cofactor>
    <text evidence="11">Binds 1 FMN per subunit.</text>
</comment>
<dbReference type="InterPro" id="IPR050074">
    <property type="entry name" value="DHO_dehydrogenase"/>
</dbReference>
<evidence type="ECO:0000256" key="11">
    <source>
        <dbReference type="RuleBase" id="RU361255"/>
    </source>
</evidence>
<feature type="region of interest" description="Disordered" evidence="12">
    <location>
        <begin position="79"/>
        <end position="169"/>
    </location>
</feature>
<feature type="compositionally biased region" description="Polar residues" evidence="12">
    <location>
        <begin position="786"/>
        <end position="800"/>
    </location>
</feature>
<dbReference type="PANTHER" id="PTHR48109">
    <property type="entry name" value="DIHYDROOROTATE DEHYDROGENASE (QUINONE), MITOCHONDRIAL-RELATED"/>
    <property type="match status" value="1"/>
</dbReference>
<dbReference type="GO" id="GO:0106430">
    <property type="term" value="F:dihydroorotate dehydrogenase (quinone) activity"/>
    <property type="evidence" value="ECO:0007669"/>
    <property type="project" value="UniProtKB-EC"/>
</dbReference>
<dbReference type="Gene3D" id="3.20.20.70">
    <property type="entry name" value="Aldolase class I"/>
    <property type="match status" value="1"/>
</dbReference>
<dbReference type="GO" id="GO:0005743">
    <property type="term" value="C:mitochondrial inner membrane"/>
    <property type="evidence" value="ECO:0007669"/>
    <property type="project" value="UniProtKB-SubCell"/>
</dbReference>
<keyword evidence="15" id="KW-1185">Reference proteome</keyword>
<dbReference type="Pfam" id="PF01180">
    <property type="entry name" value="DHO_dh"/>
    <property type="match status" value="1"/>
</dbReference>
<feature type="compositionally biased region" description="Polar residues" evidence="12">
    <location>
        <begin position="116"/>
        <end position="142"/>
    </location>
</feature>
<evidence type="ECO:0000256" key="5">
    <source>
        <dbReference type="ARBA" id="ARBA00017599"/>
    </source>
</evidence>
<dbReference type="InterPro" id="IPR001295">
    <property type="entry name" value="Dihydroorotate_DH_CS"/>
</dbReference>
<evidence type="ECO:0000256" key="6">
    <source>
        <dbReference type="ARBA" id="ARBA00022630"/>
    </source>
</evidence>
<dbReference type="SUPFAM" id="SSF51395">
    <property type="entry name" value="FMN-linked oxidoreductases"/>
    <property type="match status" value="1"/>
</dbReference>
<feature type="compositionally biased region" description="Polar residues" evidence="12">
    <location>
        <begin position="840"/>
        <end position="856"/>
    </location>
</feature>
<dbReference type="EC" id="1.3.5.2" evidence="4 11"/>
<keyword evidence="11" id="KW-0496">Mitochondrion</keyword>